<dbReference type="Gene3D" id="1.10.630.10">
    <property type="entry name" value="Cytochrome P450"/>
    <property type="match status" value="1"/>
</dbReference>
<evidence type="ECO:0000256" key="11">
    <source>
        <dbReference type="ARBA" id="ARBA00023033"/>
    </source>
</evidence>
<dbReference type="InterPro" id="IPR036396">
    <property type="entry name" value="Cyt_P450_sf"/>
</dbReference>
<keyword evidence="5 13" id="KW-0349">Heme</keyword>
<dbReference type="GO" id="GO:0004497">
    <property type="term" value="F:monooxygenase activity"/>
    <property type="evidence" value="ECO:0007669"/>
    <property type="project" value="UniProtKB-KW"/>
</dbReference>
<evidence type="ECO:0000256" key="6">
    <source>
        <dbReference type="ARBA" id="ARBA00022723"/>
    </source>
</evidence>
<evidence type="ECO:0000256" key="5">
    <source>
        <dbReference type="ARBA" id="ARBA00022617"/>
    </source>
</evidence>
<feature type="transmembrane region" description="Helical" evidence="15">
    <location>
        <begin position="6"/>
        <end position="24"/>
    </location>
</feature>
<keyword evidence="17" id="KW-1185">Reference proteome</keyword>
<gene>
    <name evidence="16" type="ORF">O3M35_013155</name>
</gene>
<accession>A0AAW1CF11</accession>
<keyword evidence="7" id="KW-0256">Endoplasmic reticulum</keyword>
<feature type="binding site" description="axial binding residue" evidence="13">
    <location>
        <position position="460"/>
    </location>
    <ligand>
        <name>heme</name>
        <dbReference type="ChEBI" id="CHEBI:30413"/>
    </ligand>
    <ligandPart>
        <name>Fe</name>
        <dbReference type="ChEBI" id="CHEBI:18248"/>
    </ligandPart>
</feature>
<dbReference type="InterPro" id="IPR001128">
    <property type="entry name" value="Cyt_P450"/>
</dbReference>
<evidence type="ECO:0000256" key="8">
    <source>
        <dbReference type="ARBA" id="ARBA00022848"/>
    </source>
</evidence>
<dbReference type="PRINTS" id="PR00385">
    <property type="entry name" value="P450"/>
</dbReference>
<reference evidence="16 17" key="1">
    <citation type="submission" date="2022-12" db="EMBL/GenBank/DDBJ databases">
        <title>Chromosome-level genome assembly of true bugs.</title>
        <authorList>
            <person name="Ma L."/>
            <person name="Li H."/>
        </authorList>
    </citation>
    <scope>NUCLEOTIDE SEQUENCE [LARGE SCALE GENOMIC DNA]</scope>
    <source>
        <strain evidence="16">Lab_2022b</strain>
    </source>
</reference>
<dbReference type="InterPro" id="IPR002401">
    <property type="entry name" value="Cyt_P450_E_grp-I"/>
</dbReference>
<evidence type="ECO:0000313" key="17">
    <source>
        <dbReference type="Proteomes" id="UP001461498"/>
    </source>
</evidence>
<evidence type="ECO:0000256" key="3">
    <source>
        <dbReference type="ARBA" id="ARBA00004406"/>
    </source>
</evidence>
<evidence type="ECO:0000256" key="13">
    <source>
        <dbReference type="PIRSR" id="PIRSR602401-1"/>
    </source>
</evidence>
<dbReference type="SUPFAM" id="SSF48264">
    <property type="entry name" value="Cytochrome P450"/>
    <property type="match status" value="1"/>
</dbReference>
<keyword evidence="15" id="KW-0812">Transmembrane</keyword>
<dbReference type="EMBL" id="JAPXFL010000070">
    <property type="protein sequence ID" value="KAK9496567.1"/>
    <property type="molecule type" value="Genomic_DNA"/>
</dbReference>
<dbReference type="FunFam" id="1.10.630.10:FF:000042">
    <property type="entry name" value="Cytochrome P450"/>
    <property type="match status" value="1"/>
</dbReference>
<dbReference type="GO" id="GO:0016705">
    <property type="term" value="F:oxidoreductase activity, acting on paired donors, with incorporation or reduction of molecular oxygen"/>
    <property type="evidence" value="ECO:0007669"/>
    <property type="project" value="InterPro"/>
</dbReference>
<evidence type="ECO:0000313" key="16">
    <source>
        <dbReference type="EMBL" id="KAK9496567.1"/>
    </source>
</evidence>
<comment type="caution">
    <text evidence="16">The sequence shown here is derived from an EMBL/GenBank/DDBJ whole genome shotgun (WGS) entry which is preliminary data.</text>
</comment>
<evidence type="ECO:0008006" key="18">
    <source>
        <dbReference type="Google" id="ProtNLM"/>
    </source>
</evidence>
<comment type="cofactor">
    <cofactor evidence="1 13">
        <name>heme</name>
        <dbReference type="ChEBI" id="CHEBI:30413"/>
    </cofactor>
</comment>
<dbReference type="PANTHER" id="PTHR24292:SF54">
    <property type="entry name" value="CYP9F3-RELATED"/>
    <property type="match status" value="1"/>
</dbReference>
<feature type="transmembrane region" description="Helical" evidence="15">
    <location>
        <begin position="215"/>
        <end position="233"/>
    </location>
</feature>
<keyword evidence="10 13" id="KW-0408">Iron</keyword>
<comment type="subcellular location">
    <subcellularLocation>
        <location evidence="3">Endoplasmic reticulum membrane</location>
        <topology evidence="3">Peripheral membrane protein</topology>
    </subcellularLocation>
    <subcellularLocation>
        <location evidence="2">Microsome membrane</location>
        <topology evidence="2">Peripheral membrane protein</topology>
    </subcellularLocation>
</comment>
<dbReference type="PANTHER" id="PTHR24292">
    <property type="entry name" value="CYTOCHROME P450"/>
    <property type="match status" value="1"/>
</dbReference>
<keyword evidence="6 13" id="KW-0479">Metal-binding</keyword>
<keyword evidence="11 14" id="KW-0503">Monooxygenase</keyword>
<sequence>MDPIVTTLIAIILTGLAYFIYQAYEANKFWKKAGIPHKKPLLFLGNWPLEMLYFKKGFLESIRDYLKDFPDDEIVGFYDFTKPRLMIKNIDAIDKILVKDFMHFVDRGFPIDKRNSFDISLFSMTGKEWRAVRYKLSPLFTTTKLKSMYGPMAECSQSLTSILDKADESQDIDVKEYIGCFAMDVIGSSAYGIDAKNLAQPDNEFRRMGKKSFQFDFLNMLKFLVLNLMPILAKLLKLSFNKRDVADYFCKIIRDTIDYRKKNGIVRNDFLQMFMTLKEQKTIEFHTKDPDDDYLRMESEQSVENIEFTDDMMIGNAFAFFQAGFEATASAILMTLYELSKHTEIQDKVRKEIKYYVEEADGSLTYDALKKMTYLEQCVKETLRMYSPAPVLQRVCTKEYTLPNGFKITVGITIFIPIVTVHKDPQIYPEPEEFRPERFDPDQKLPPCAFIPFGNGPRICIAMRFALMEVKHCLAKLLMNHEYKLSPSTKPFRLNTRSVFTTPADPFLFNITKLKSN</sequence>
<dbReference type="InterPro" id="IPR017972">
    <property type="entry name" value="Cyt_P450_CS"/>
</dbReference>
<proteinExistence type="inferred from homology"/>
<dbReference type="GO" id="GO:0005789">
    <property type="term" value="C:endoplasmic reticulum membrane"/>
    <property type="evidence" value="ECO:0007669"/>
    <property type="project" value="UniProtKB-SubCell"/>
</dbReference>
<comment type="similarity">
    <text evidence="4 14">Belongs to the cytochrome P450 family.</text>
</comment>
<protein>
    <recommendedName>
        <fullName evidence="18">Cytochrome P450</fullName>
    </recommendedName>
</protein>
<keyword evidence="15" id="KW-1133">Transmembrane helix</keyword>
<evidence type="ECO:0000256" key="4">
    <source>
        <dbReference type="ARBA" id="ARBA00010617"/>
    </source>
</evidence>
<dbReference type="GO" id="GO:0020037">
    <property type="term" value="F:heme binding"/>
    <property type="evidence" value="ECO:0007669"/>
    <property type="project" value="InterPro"/>
</dbReference>
<evidence type="ECO:0000256" key="7">
    <source>
        <dbReference type="ARBA" id="ARBA00022824"/>
    </source>
</evidence>
<keyword evidence="12 15" id="KW-0472">Membrane</keyword>
<organism evidence="16 17">
    <name type="scientific">Rhynocoris fuscipes</name>
    <dbReference type="NCBI Taxonomy" id="488301"/>
    <lineage>
        <taxon>Eukaryota</taxon>
        <taxon>Metazoa</taxon>
        <taxon>Ecdysozoa</taxon>
        <taxon>Arthropoda</taxon>
        <taxon>Hexapoda</taxon>
        <taxon>Insecta</taxon>
        <taxon>Pterygota</taxon>
        <taxon>Neoptera</taxon>
        <taxon>Paraneoptera</taxon>
        <taxon>Hemiptera</taxon>
        <taxon>Heteroptera</taxon>
        <taxon>Panheteroptera</taxon>
        <taxon>Cimicomorpha</taxon>
        <taxon>Reduviidae</taxon>
        <taxon>Harpactorinae</taxon>
        <taxon>Harpactorini</taxon>
        <taxon>Rhynocoris</taxon>
    </lineage>
</organism>
<evidence type="ECO:0000256" key="2">
    <source>
        <dbReference type="ARBA" id="ARBA00004174"/>
    </source>
</evidence>
<dbReference type="InterPro" id="IPR050476">
    <property type="entry name" value="Insect_CytP450_Detox"/>
</dbReference>
<evidence type="ECO:0000256" key="12">
    <source>
        <dbReference type="ARBA" id="ARBA00023136"/>
    </source>
</evidence>
<dbReference type="PROSITE" id="PS00086">
    <property type="entry name" value="CYTOCHROME_P450"/>
    <property type="match status" value="1"/>
</dbReference>
<evidence type="ECO:0000256" key="15">
    <source>
        <dbReference type="SAM" id="Phobius"/>
    </source>
</evidence>
<keyword evidence="8" id="KW-0492">Microsome</keyword>
<evidence type="ECO:0000256" key="1">
    <source>
        <dbReference type="ARBA" id="ARBA00001971"/>
    </source>
</evidence>
<name>A0AAW1CF11_9HEMI</name>
<dbReference type="Proteomes" id="UP001461498">
    <property type="component" value="Unassembled WGS sequence"/>
</dbReference>
<dbReference type="Pfam" id="PF00067">
    <property type="entry name" value="p450"/>
    <property type="match status" value="1"/>
</dbReference>
<keyword evidence="9 14" id="KW-0560">Oxidoreductase</keyword>
<dbReference type="CDD" id="cd11056">
    <property type="entry name" value="CYP6-like"/>
    <property type="match status" value="1"/>
</dbReference>
<evidence type="ECO:0000256" key="14">
    <source>
        <dbReference type="RuleBase" id="RU000461"/>
    </source>
</evidence>
<dbReference type="AlphaFoldDB" id="A0AAW1CF11"/>
<dbReference type="GO" id="GO:0005506">
    <property type="term" value="F:iron ion binding"/>
    <property type="evidence" value="ECO:0007669"/>
    <property type="project" value="InterPro"/>
</dbReference>
<evidence type="ECO:0000256" key="9">
    <source>
        <dbReference type="ARBA" id="ARBA00023002"/>
    </source>
</evidence>
<evidence type="ECO:0000256" key="10">
    <source>
        <dbReference type="ARBA" id="ARBA00023004"/>
    </source>
</evidence>
<dbReference type="PRINTS" id="PR00463">
    <property type="entry name" value="EP450I"/>
</dbReference>